<keyword evidence="2" id="KW-1185">Reference proteome</keyword>
<dbReference type="Proteomes" id="UP000659698">
    <property type="component" value="Unassembled WGS sequence"/>
</dbReference>
<dbReference type="PROSITE" id="PS51257">
    <property type="entry name" value="PROKAR_LIPOPROTEIN"/>
    <property type="match status" value="1"/>
</dbReference>
<sequence>MRIYVLLLLATFFVIGCKVEEVEPAPELPKTVEELIQGDWFIVNEKYEHYNSSNQKIHEGGGITNHGEAFITNRHFKQNHSTGTLNSGFYSISDIAGAKYIYIDHEEDASSSTFLLHIVNETEMVWMKESYNQHYYNGSGMVPSAKTLFYITFKRK</sequence>
<protein>
    <recommendedName>
        <fullName evidence="3">Lipocalin-like domain-containing protein</fullName>
    </recommendedName>
</protein>
<name>A0ABR6VW52_9BACT</name>
<evidence type="ECO:0000313" key="1">
    <source>
        <dbReference type="EMBL" id="MBC3541405.1"/>
    </source>
</evidence>
<dbReference type="EMBL" id="JACOAF010000041">
    <property type="protein sequence ID" value="MBC3541405.1"/>
    <property type="molecule type" value="Genomic_DNA"/>
</dbReference>
<evidence type="ECO:0008006" key="3">
    <source>
        <dbReference type="Google" id="ProtNLM"/>
    </source>
</evidence>
<dbReference type="RefSeq" id="WP_186640244.1">
    <property type="nucleotide sequence ID" value="NZ_JACOAF010000041.1"/>
</dbReference>
<comment type="caution">
    <text evidence="1">The sequence shown here is derived from an EMBL/GenBank/DDBJ whole genome shotgun (WGS) entry which is preliminary data.</text>
</comment>
<reference evidence="1 2" key="1">
    <citation type="journal article" date="2019" name="Int. J. Syst. Evol. Microbiol.">
        <title>Rufibacter sediminis sp. nov., isolated from freshwater lake sediment.</title>
        <authorList>
            <person name="Qu J.H."/>
            <person name="Zhang L.J."/>
            <person name="Fu Y.H."/>
            <person name="Li H.F."/>
        </authorList>
    </citation>
    <scope>NUCLEOTIDE SEQUENCE [LARGE SCALE GENOMIC DNA]</scope>
    <source>
        <strain evidence="1 2">H-1</strain>
    </source>
</reference>
<organism evidence="1 2">
    <name type="scientific">Rufibacter sediminis</name>
    <dbReference type="NCBI Taxonomy" id="2762756"/>
    <lineage>
        <taxon>Bacteria</taxon>
        <taxon>Pseudomonadati</taxon>
        <taxon>Bacteroidota</taxon>
        <taxon>Cytophagia</taxon>
        <taxon>Cytophagales</taxon>
        <taxon>Hymenobacteraceae</taxon>
        <taxon>Rufibacter</taxon>
    </lineage>
</organism>
<gene>
    <name evidence="1" type="ORF">H7U12_17050</name>
</gene>
<proteinExistence type="predicted"/>
<evidence type="ECO:0000313" key="2">
    <source>
        <dbReference type="Proteomes" id="UP000659698"/>
    </source>
</evidence>
<accession>A0ABR6VW52</accession>